<evidence type="ECO:0000256" key="1">
    <source>
        <dbReference type="ARBA" id="ARBA00004141"/>
    </source>
</evidence>
<feature type="repeat" description="ANK" evidence="10">
    <location>
        <begin position="381"/>
        <end position="416"/>
    </location>
</feature>
<keyword evidence="5 12" id="KW-1133">Transmembrane helix</keyword>
<feature type="transmembrane region" description="Helical" evidence="12">
    <location>
        <begin position="1219"/>
        <end position="1242"/>
    </location>
</feature>
<keyword evidence="2" id="KW-0813">Transport</keyword>
<proteinExistence type="predicted"/>
<evidence type="ECO:0000256" key="10">
    <source>
        <dbReference type="PROSITE-ProRule" id="PRU00023"/>
    </source>
</evidence>
<dbReference type="Pfam" id="PF00023">
    <property type="entry name" value="Ank"/>
    <property type="match status" value="2"/>
</dbReference>
<dbReference type="GO" id="GO:0005262">
    <property type="term" value="F:calcium channel activity"/>
    <property type="evidence" value="ECO:0007669"/>
    <property type="project" value="InterPro"/>
</dbReference>
<evidence type="ECO:0000313" key="15">
    <source>
        <dbReference type="WBParaSite" id="nRc.2.0.1.t35746-RA"/>
    </source>
</evidence>
<accession>A0A915KCB5</accession>
<feature type="repeat" description="ANK" evidence="10">
    <location>
        <begin position="281"/>
        <end position="313"/>
    </location>
</feature>
<dbReference type="Pfam" id="PF12796">
    <property type="entry name" value="Ank_2"/>
    <property type="match status" value="7"/>
</dbReference>
<feature type="transmembrane region" description="Helical" evidence="12">
    <location>
        <begin position="1188"/>
        <end position="1207"/>
    </location>
</feature>
<keyword evidence="14" id="KW-1185">Reference proteome</keyword>
<comment type="subcellular location">
    <subcellularLocation>
        <location evidence="1">Membrane</location>
        <topology evidence="1">Multi-pass membrane protein</topology>
    </subcellularLocation>
</comment>
<feature type="repeat" description="ANK" evidence="10">
    <location>
        <begin position="929"/>
        <end position="961"/>
    </location>
</feature>
<keyword evidence="6 10" id="KW-0040">ANK repeat</keyword>
<feature type="repeat" description="ANK" evidence="10">
    <location>
        <begin position="347"/>
        <end position="379"/>
    </location>
</feature>
<dbReference type="PROSITE" id="PS50297">
    <property type="entry name" value="ANK_REP_REGION"/>
    <property type="match status" value="16"/>
</dbReference>
<keyword evidence="3 12" id="KW-0812">Transmembrane</keyword>
<feature type="repeat" description="ANK" evidence="10">
    <location>
        <begin position="314"/>
        <end position="346"/>
    </location>
</feature>
<feature type="transmembrane region" description="Helical" evidence="12">
    <location>
        <begin position="1306"/>
        <end position="1325"/>
    </location>
</feature>
<feature type="repeat" description="ANK" evidence="10">
    <location>
        <begin position="827"/>
        <end position="849"/>
    </location>
</feature>
<dbReference type="GO" id="GO:0016020">
    <property type="term" value="C:membrane"/>
    <property type="evidence" value="ECO:0007669"/>
    <property type="project" value="UniProtKB-SubCell"/>
</dbReference>
<dbReference type="Pfam" id="PF13637">
    <property type="entry name" value="Ank_4"/>
    <property type="match status" value="1"/>
</dbReference>
<dbReference type="InterPro" id="IPR002110">
    <property type="entry name" value="Ankyrin_rpt"/>
</dbReference>
<dbReference type="PRINTS" id="PR01097">
    <property type="entry name" value="TRNSRECEPTRP"/>
</dbReference>
<evidence type="ECO:0000256" key="12">
    <source>
        <dbReference type="SAM" id="Phobius"/>
    </source>
</evidence>
<feature type="repeat" description="ANK" evidence="10">
    <location>
        <begin position="624"/>
        <end position="656"/>
    </location>
</feature>
<feature type="transmembrane region" description="Helical" evidence="12">
    <location>
        <begin position="1262"/>
        <end position="1285"/>
    </location>
</feature>
<feature type="repeat" description="ANK" evidence="10">
    <location>
        <begin position="555"/>
        <end position="587"/>
    </location>
</feature>
<dbReference type="InterPro" id="IPR036770">
    <property type="entry name" value="Ankyrin_rpt-contain_sf"/>
</dbReference>
<feature type="repeat" description="ANK" evidence="10">
    <location>
        <begin position="417"/>
        <end position="449"/>
    </location>
</feature>
<keyword evidence="9" id="KW-0407">Ion channel</keyword>
<keyword evidence="4" id="KW-0677">Repeat</keyword>
<evidence type="ECO:0000256" key="11">
    <source>
        <dbReference type="SAM" id="MobiDB-lite"/>
    </source>
</evidence>
<feature type="repeat" description="ANK" evidence="10">
    <location>
        <begin position="896"/>
        <end position="928"/>
    </location>
</feature>
<dbReference type="Pfam" id="PF00520">
    <property type="entry name" value="Ion_trans"/>
    <property type="match status" value="1"/>
</dbReference>
<reference evidence="15" key="1">
    <citation type="submission" date="2022-11" db="UniProtKB">
        <authorList>
            <consortium name="WormBaseParasite"/>
        </authorList>
    </citation>
    <scope>IDENTIFICATION</scope>
</reference>
<evidence type="ECO:0000256" key="5">
    <source>
        <dbReference type="ARBA" id="ARBA00022989"/>
    </source>
</evidence>
<evidence type="ECO:0000259" key="13">
    <source>
        <dbReference type="Pfam" id="PF00520"/>
    </source>
</evidence>
<feature type="transmembrane region" description="Helical" evidence="12">
    <location>
        <begin position="1124"/>
        <end position="1145"/>
    </location>
</feature>
<keyword evidence="8 12" id="KW-0472">Membrane</keyword>
<dbReference type="OMA" id="CLYIRNQ"/>
<feature type="repeat" description="ANK" evidence="10">
    <location>
        <begin position="247"/>
        <end position="270"/>
    </location>
</feature>
<dbReference type="SUPFAM" id="SSF48403">
    <property type="entry name" value="Ankyrin repeat"/>
    <property type="match status" value="3"/>
</dbReference>
<dbReference type="PANTHER" id="PTHR24198">
    <property type="entry name" value="ANKYRIN REPEAT AND PROTEIN KINASE DOMAIN-CONTAINING PROTEIN"/>
    <property type="match status" value="1"/>
</dbReference>
<dbReference type="SMART" id="SM00248">
    <property type="entry name" value="ANK"/>
    <property type="match status" value="24"/>
</dbReference>
<evidence type="ECO:0000256" key="7">
    <source>
        <dbReference type="ARBA" id="ARBA00023065"/>
    </source>
</evidence>
<evidence type="ECO:0000313" key="14">
    <source>
        <dbReference type="Proteomes" id="UP000887565"/>
    </source>
</evidence>
<evidence type="ECO:0000256" key="3">
    <source>
        <dbReference type="ARBA" id="ARBA00022692"/>
    </source>
</evidence>
<evidence type="ECO:0000256" key="2">
    <source>
        <dbReference type="ARBA" id="ARBA00022448"/>
    </source>
</evidence>
<dbReference type="PANTHER" id="PTHR24198:SF165">
    <property type="entry name" value="ANKYRIN REPEAT-CONTAINING PROTEIN-RELATED"/>
    <property type="match status" value="1"/>
</dbReference>
<sequence>KFELRQSAGGSVTTPKSPLSPSAAPTTLDVQEPIENFSRKPSLAPSSISSLGDDDGDRGAKIKLDIERMKRDPSTKLIKLCKKGQWSKVDTLLDYINEQKLNLSLTDEEGMTPLMFAVKDDKLAITERLLELGSDLEEKTKPNQQLPIHMAVVRPPPHAYAVVSLVLKAYPECRYIQDGDNGDGVLHAAVLSRNSELLKLLCENGALINIQNNAGQTPIFLAVASNSESMLKILYHFKADANITDNEDKSPLHVAAEKGYTNMVELLADKFKASVFARTKDGSTLMHIASKFGHSDTALAFLKRGVPLYMPNKSGALGLHLAATLGHIDVVKALLNKGTPVDSKTKDNYTALHVAVQAEKYEVVEILLGHGADVSIKGGPLAETALHVAAGIDNTGGLRCAEMLLKSGADVNSKLENGQTALHIASKTGDVKMIKLLLSEGAEPLATSVHGETPLHVTARFCHFEAAKTLLEHIENNRRREECTQLVNRQTTSGETPMHLCAESSARAKSDTGEDTGETVLHYCARSGNEEVMKTIVRKIQPGAIQIALNRQSKAGWSPLMEACEKGHLIVTRILLDHHARVDVFDETKTGFTPLHFAAVNGYRKVVVLLVQVHKAFVDAVNNEGYTPMHLAAQAGQLQVCTTLLSMGANPNAHEGRGRTPFHLAAESDHPEVVKLFLKLKPDLTTLTATDENGLTCAHIAAMKGSVAVIKELMMIDRKAREATTLHMAAEGGFKNVVKILLTAGADPLQEDDTGMTPLQLAAKNGHTALLDVFEEDTGLSAMHVASYYGQMEFVRALLFNVPPTLRSEPPMNNDKPLMSREFANEYGFTPLHMAAQSGHEGLVRLLLNFSLVQVDAATTLMSIIPLHLAAQSGHVAVVGMLLSRSTQQLHIKDSRSRTALHLASSNGHLEMVSLLLAQGSNVNVLDQNGWTALHHATSAGHAQVVKLLIENNADPFAETREGKVALCFAAARGHINVLVYLMQQPHDTVALMDDRKFVYDLMLCGKNYNNRSVEEFVLLSPAPIETAVKLSSLYKYLASNEKERSRDLYNIAEYCENLAVELLSLAAVNHNPALILKAVDSRGRPFIDVLIENEQKAVVSHVSVQRYLSEVWSGGIRWGFGKFTLFFAILFSCPPAWIFFSLPFAFRISKAPIIKFVCHLVSHIYFTILLILETLCVVRPIYEIDSFWPLINEWILLLWLSGILVAELSRLGGRSGLAYVRLVEILLGSVAVLLHLCAFAVPPTTGSPDAEQLKLQQTLLYMRNQLFSITLLFGFTQYLEFLTVHHLFGPWAIIIRDLMYDLTRFLVILFLFMSGFTISISAIFQPAFSPIGDDQSKELMKLTSLTQTIQMLYFSLFGLVDPTNMPPLHLVPELGQTLLKLIFGIYLLVVIIVLINLLIAMMSDTYQRIQAQSDIEWKFGRAKLIREMNKKSATPVPINMFTKLVTVLRVALSNRGRMCTSKAQDDLRQLEDIDAYSMSEQAGRISPTLKMIYSKPDDNYGRQSMAAEIGLLASQSKSWKIEKVINWKSIVVQYRQANGRESDELKDKCIDHQDH</sequence>
<dbReference type="InterPro" id="IPR002153">
    <property type="entry name" value="TRPC_channel"/>
</dbReference>
<feature type="repeat" description="ANK" evidence="10">
    <location>
        <begin position="721"/>
        <end position="753"/>
    </location>
</feature>
<feature type="compositionally biased region" description="Polar residues" evidence="11">
    <location>
        <begin position="8"/>
        <end position="29"/>
    </location>
</feature>
<evidence type="ECO:0000256" key="8">
    <source>
        <dbReference type="ARBA" id="ARBA00023136"/>
    </source>
</evidence>
<feature type="repeat" description="ANK" evidence="10">
    <location>
        <begin position="109"/>
        <end position="141"/>
    </location>
</feature>
<feature type="region of interest" description="Disordered" evidence="11">
    <location>
        <begin position="1"/>
        <end position="56"/>
    </location>
</feature>
<dbReference type="Proteomes" id="UP000887565">
    <property type="component" value="Unplaced"/>
</dbReference>
<feature type="transmembrane region" description="Helical" evidence="12">
    <location>
        <begin position="1382"/>
        <end position="1403"/>
    </location>
</feature>
<feature type="transmembrane region" description="Helical" evidence="12">
    <location>
        <begin position="1157"/>
        <end position="1182"/>
    </location>
</feature>
<feature type="domain" description="Ion transport" evidence="13">
    <location>
        <begin position="1194"/>
        <end position="1414"/>
    </location>
</feature>
<keyword evidence="7" id="KW-0406">Ion transport</keyword>
<feature type="repeat" description="ANK" evidence="10">
    <location>
        <begin position="657"/>
        <end position="689"/>
    </location>
</feature>
<evidence type="ECO:0000256" key="6">
    <source>
        <dbReference type="ARBA" id="ARBA00023043"/>
    </source>
</evidence>
<feature type="repeat" description="ANK" evidence="10">
    <location>
        <begin position="181"/>
        <end position="213"/>
    </location>
</feature>
<name>A0A915KCB5_ROMCU</name>
<dbReference type="Gene3D" id="1.25.40.20">
    <property type="entry name" value="Ankyrin repeat-containing domain"/>
    <property type="match status" value="6"/>
</dbReference>
<dbReference type="PROSITE" id="PS50088">
    <property type="entry name" value="ANK_REPEAT"/>
    <property type="match status" value="17"/>
</dbReference>
<feature type="repeat" description="ANK" evidence="10">
    <location>
        <begin position="590"/>
        <end position="612"/>
    </location>
</feature>
<dbReference type="WBParaSite" id="nRc.2.0.1.t35746-RA">
    <property type="protein sequence ID" value="nRc.2.0.1.t35746-RA"/>
    <property type="gene ID" value="nRc.2.0.1.g35746"/>
</dbReference>
<protein>
    <submittedName>
        <fullName evidence="15">Ion transport domain-containing protein</fullName>
    </submittedName>
</protein>
<dbReference type="PRINTS" id="PR01415">
    <property type="entry name" value="ANKYRIN"/>
</dbReference>
<evidence type="ECO:0000256" key="9">
    <source>
        <dbReference type="ARBA" id="ARBA00023303"/>
    </source>
</evidence>
<dbReference type="InterPro" id="IPR005821">
    <property type="entry name" value="Ion_trans_dom"/>
</dbReference>
<feature type="repeat" description="ANK" evidence="10">
    <location>
        <begin position="214"/>
        <end position="246"/>
    </location>
</feature>
<evidence type="ECO:0000256" key="4">
    <source>
        <dbReference type="ARBA" id="ARBA00022737"/>
    </source>
</evidence>
<organism evidence="14 15">
    <name type="scientific">Romanomermis culicivorax</name>
    <name type="common">Nematode worm</name>
    <dbReference type="NCBI Taxonomy" id="13658"/>
    <lineage>
        <taxon>Eukaryota</taxon>
        <taxon>Metazoa</taxon>
        <taxon>Ecdysozoa</taxon>
        <taxon>Nematoda</taxon>
        <taxon>Enoplea</taxon>
        <taxon>Dorylaimia</taxon>
        <taxon>Mermithida</taxon>
        <taxon>Mermithoidea</taxon>
        <taxon>Mermithidae</taxon>
        <taxon>Romanomermis</taxon>
    </lineage>
</organism>